<evidence type="ECO:0000313" key="1">
    <source>
        <dbReference type="EMBL" id="CAJ2661421.1"/>
    </source>
</evidence>
<dbReference type="Proteomes" id="UP001177021">
    <property type="component" value="Unassembled WGS sequence"/>
</dbReference>
<organism evidence="1 2">
    <name type="scientific">Trifolium pratense</name>
    <name type="common">Red clover</name>
    <dbReference type="NCBI Taxonomy" id="57577"/>
    <lineage>
        <taxon>Eukaryota</taxon>
        <taxon>Viridiplantae</taxon>
        <taxon>Streptophyta</taxon>
        <taxon>Embryophyta</taxon>
        <taxon>Tracheophyta</taxon>
        <taxon>Spermatophyta</taxon>
        <taxon>Magnoliopsida</taxon>
        <taxon>eudicotyledons</taxon>
        <taxon>Gunneridae</taxon>
        <taxon>Pentapetalae</taxon>
        <taxon>rosids</taxon>
        <taxon>fabids</taxon>
        <taxon>Fabales</taxon>
        <taxon>Fabaceae</taxon>
        <taxon>Papilionoideae</taxon>
        <taxon>50 kb inversion clade</taxon>
        <taxon>NPAAA clade</taxon>
        <taxon>Hologalegina</taxon>
        <taxon>IRL clade</taxon>
        <taxon>Trifolieae</taxon>
        <taxon>Trifolium</taxon>
    </lineage>
</organism>
<evidence type="ECO:0000313" key="2">
    <source>
        <dbReference type="Proteomes" id="UP001177021"/>
    </source>
</evidence>
<name>A0ACB0KWF3_TRIPR</name>
<dbReference type="EMBL" id="CASHSV030000311">
    <property type="protein sequence ID" value="CAJ2661421.1"/>
    <property type="molecule type" value="Genomic_DNA"/>
</dbReference>
<reference evidence="1" key="1">
    <citation type="submission" date="2023-10" db="EMBL/GenBank/DDBJ databases">
        <authorList>
            <person name="Rodriguez Cubillos JULIANA M."/>
            <person name="De Vega J."/>
        </authorList>
    </citation>
    <scope>NUCLEOTIDE SEQUENCE</scope>
</reference>
<comment type="caution">
    <text evidence="1">The sequence shown here is derived from an EMBL/GenBank/DDBJ whole genome shotgun (WGS) entry which is preliminary data.</text>
</comment>
<accession>A0ACB0KWF3</accession>
<sequence>MAKLVMKAGSRPPWVGLAAAVWIQIAAGHAYNFPLYSSALKSVLGLNQQQVTILGVANDVGENFGLLPGISCNKFPPWALLLFGSVLCFFGYGVIWLAVSQTVSNLPYVLVTMLHHQLLSLLFLSTLILNIFCFPKERMLSFLEM</sequence>
<protein>
    <submittedName>
        <fullName evidence="1">Uncharacterized protein</fullName>
    </submittedName>
</protein>
<gene>
    <name evidence="1" type="ORF">MILVUS5_LOCUS27132</name>
</gene>
<keyword evidence="2" id="KW-1185">Reference proteome</keyword>
<proteinExistence type="predicted"/>